<keyword evidence="3" id="KW-1185">Reference proteome</keyword>
<accession>A0A1W0A1B1</accession>
<dbReference type="InterPro" id="IPR052736">
    <property type="entry name" value="Stf3_sulfotransferase"/>
</dbReference>
<dbReference type="AlphaFoldDB" id="A0A1W0A1B1"/>
<reference evidence="2 3" key="1">
    <citation type="journal article" date="2014" name="Genome Biol. Evol.">
        <title>The secreted proteins of Achlya hypogyna and Thraustotheca clavata identify the ancestral oomycete secretome and reveal gene acquisitions by horizontal gene transfer.</title>
        <authorList>
            <person name="Misner I."/>
            <person name="Blouin N."/>
            <person name="Leonard G."/>
            <person name="Richards T.A."/>
            <person name="Lane C.E."/>
        </authorList>
    </citation>
    <scope>NUCLEOTIDE SEQUENCE [LARGE SCALE GENOMIC DNA]</scope>
    <source>
        <strain evidence="2 3">ATCC 34112</strain>
    </source>
</reference>
<proteinExistence type="predicted"/>
<feature type="transmembrane region" description="Helical" evidence="1">
    <location>
        <begin position="50"/>
        <end position="71"/>
    </location>
</feature>
<protein>
    <recommendedName>
        <fullName evidence="4">Sulfotransferase</fullName>
    </recommendedName>
</protein>
<keyword evidence="1" id="KW-0472">Membrane</keyword>
<dbReference type="Gene3D" id="3.40.50.300">
    <property type="entry name" value="P-loop containing nucleotide triphosphate hydrolases"/>
    <property type="match status" value="1"/>
</dbReference>
<dbReference type="PANTHER" id="PTHR36451">
    <property type="entry name" value="PAPS-DEPENDENT SULFOTRANSFERASE STF3"/>
    <property type="match status" value="1"/>
</dbReference>
<evidence type="ECO:0000313" key="3">
    <source>
        <dbReference type="Proteomes" id="UP000243217"/>
    </source>
</evidence>
<dbReference type="InterPro" id="IPR027417">
    <property type="entry name" value="P-loop_NTPase"/>
</dbReference>
<keyword evidence="1" id="KW-1133">Transmembrane helix</keyword>
<dbReference type="Pfam" id="PF13469">
    <property type="entry name" value="Sulfotransfer_3"/>
    <property type="match status" value="1"/>
</dbReference>
<feature type="transmembrane region" description="Helical" evidence="1">
    <location>
        <begin position="20"/>
        <end position="38"/>
    </location>
</feature>
<evidence type="ECO:0000256" key="1">
    <source>
        <dbReference type="SAM" id="Phobius"/>
    </source>
</evidence>
<comment type="caution">
    <text evidence="2">The sequence shown here is derived from an EMBL/GenBank/DDBJ whole genome shotgun (WGS) entry which is preliminary data.</text>
</comment>
<evidence type="ECO:0000313" key="2">
    <source>
        <dbReference type="EMBL" id="OQS04046.1"/>
    </source>
</evidence>
<dbReference type="Proteomes" id="UP000243217">
    <property type="component" value="Unassembled WGS sequence"/>
</dbReference>
<dbReference type="EMBL" id="JNBS01000689">
    <property type="protein sequence ID" value="OQS04046.1"/>
    <property type="molecule type" value="Genomic_DNA"/>
</dbReference>
<evidence type="ECO:0008006" key="4">
    <source>
        <dbReference type="Google" id="ProtNLM"/>
    </source>
</evidence>
<name>A0A1W0A1B1_9STRA</name>
<keyword evidence="1" id="KW-0812">Transmembrane</keyword>
<dbReference type="OrthoDB" id="429813at2759"/>
<gene>
    <name evidence="2" type="ORF">THRCLA_20990</name>
</gene>
<organism evidence="2 3">
    <name type="scientific">Thraustotheca clavata</name>
    <dbReference type="NCBI Taxonomy" id="74557"/>
    <lineage>
        <taxon>Eukaryota</taxon>
        <taxon>Sar</taxon>
        <taxon>Stramenopiles</taxon>
        <taxon>Oomycota</taxon>
        <taxon>Saprolegniomycetes</taxon>
        <taxon>Saprolegniales</taxon>
        <taxon>Achlyaceae</taxon>
        <taxon>Thraustotheca</taxon>
    </lineage>
</organism>
<dbReference type="PANTHER" id="PTHR36451:SF1">
    <property type="entry name" value="OMEGA-HYDROXY-BETA-DIHYDROMENAQUINONE-9 SULFOTRANSFERASE STF3"/>
    <property type="match status" value="1"/>
</dbReference>
<sequence length="397" mass="46555">MNSKEGLFHFQQKHVLSIQNNALIGATVSQWLSILWCYGRYIEWKYIPRAIFITCFSIINTFLGIIESILYPAHFINEVPLPENPVFIIGHPRTGTTYLHNLMATDNTTFYNCSTFCTGFANCFLWFEKWGKILFARAISGSRPMDSMPFSADLPQEDEVATMILSNGMSYYMPYIFMQQETLFRKYFALDPRDGATPEDEAKWIEAFIYLVRKLVLRAELEEPNKPRRLLLKTPLHAARIPILRRLFPKATFVYLHRDPYKVIQSTAHMVNTFHWYCRLNTPTDTQTTEYIFWQFERLWEVYNESAVLNKSQPRQVANDIIELGYNDIVNEPISALQHIYKVAGILWTEDITKRYQAELAILEDYKVNKFVDLPEDIQAVIRTRCKDYFIAFGYPM</sequence>
<dbReference type="SUPFAM" id="SSF52540">
    <property type="entry name" value="P-loop containing nucleoside triphosphate hydrolases"/>
    <property type="match status" value="1"/>
</dbReference>